<comment type="similarity">
    <text evidence="2">Belongs to the histone-like protein H-NS family.</text>
</comment>
<dbReference type="Gene3D" id="4.10.430.10">
    <property type="entry name" value="Histone-like protein H-NS, C-terminal domain"/>
    <property type="match status" value="1"/>
</dbReference>
<dbReference type="Pfam" id="PF00816">
    <property type="entry name" value="Histone_HNS"/>
    <property type="match status" value="1"/>
</dbReference>
<sequence>MSRFDLTNVNFVDLIELREEVEASIDARKKEEKQQLLQDIRRMVSEKGFSMGEIFNEPELIKKSPVVPKYQNPDNPDQKWSGRGRQPHWIAAHLEQGKTLEDLLIDKPDTPED</sequence>
<evidence type="ECO:0000313" key="7">
    <source>
        <dbReference type="EMBL" id="VFJ88532.1"/>
    </source>
</evidence>
<evidence type="ECO:0000259" key="6">
    <source>
        <dbReference type="SMART" id="SM00528"/>
    </source>
</evidence>
<dbReference type="GO" id="GO:0032993">
    <property type="term" value="C:protein-DNA complex"/>
    <property type="evidence" value="ECO:0007669"/>
    <property type="project" value="TreeGrafter"/>
</dbReference>
<evidence type="ECO:0000256" key="2">
    <source>
        <dbReference type="ARBA" id="ARBA00010610"/>
    </source>
</evidence>
<comment type="subcellular location">
    <subcellularLocation>
        <location evidence="1">Cytoplasm</location>
        <location evidence="1">Nucleoid</location>
    </subcellularLocation>
</comment>
<dbReference type="GO" id="GO:0009295">
    <property type="term" value="C:nucleoid"/>
    <property type="evidence" value="ECO:0007669"/>
    <property type="project" value="UniProtKB-SubCell"/>
</dbReference>
<accession>A0A450U953</accession>
<protein>
    <submittedName>
        <fullName evidence="7">DNA-binding protein H-NS</fullName>
    </submittedName>
</protein>
<evidence type="ECO:0000256" key="4">
    <source>
        <dbReference type="ARBA" id="ARBA00023125"/>
    </source>
</evidence>
<feature type="domain" description="DNA-binding protein H-NS-like C-terminal" evidence="6">
    <location>
        <begin position="60"/>
        <end position="105"/>
    </location>
</feature>
<organism evidence="7">
    <name type="scientific">Candidatus Kentrum eta</name>
    <dbReference type="NCBI Taxonomy" id="2126337"/>
    <lineage>
        <taxon>Bacteria</taxon>
        <taxon>Pseudomonadati</taxon>
        <taxon>Pseudomonadota</taxon>
        <taxon>Gammaproteobacteria</taxon>
        <taxon>Candidatus Kentrum</taxon>
    </lineage>
</organism>
<keyword evidence="4 7" id="KW-0238">DNA-binding</keyword>
<evidence type="ECO:0000256" key="5">
    <source>
        <dbReference type="SAM" id="MobiDB-lite"/>
    </source>
</evidence>
<dbReference type="PANTHER" id="PTHR38097">
    <property type="match status" value="1"/>
</dbReference>
<dbReference type="GO" id="GO:0001217">
    <property type="term" value="F:DNA-binding transcription repressor activity"/>
    <property type="evidence" value="ECO:0007669"/>
    <property type="project" value="TreeGrafter"/>
</dbReference>
<proteinExistence type="inferred from homology"/>
<dbReference type="EMBL" id="CAADFJ010000008">
    <property type="protein sequence ID" value="VFJ96666.1"/>
    <property type="molecule type" value="Genomic_DNA"/>
</dbReference>
<dbReference type="PANTHER" id="PTHR38097:SF2">
    <property type="entry name" value="DNA-BINDING PROTEIN STPA"/>
    <property type="match status" value="1"/>
</dbReference>
<evidence type="ECO:0000313" key="9">
    <source>
        <dbReference type="EMBL" id="VFJ96666.1"/>
    </source>
</evidence>
<dbReference type="GO" id="GO:0000976">
    <property type="term" value="F:transcription cis-regulatory region binding"/>
    <property type="evidence" value="ECO:0007669"/>
    <property type="project" value="TreeGrafter"/>
</dbReference>
<dbReference type="EMBL" id="CAADFI010000010">
    <property type="protein sequence ID" value="VFJ90490.1"/>
    <property type="molecule type" value="Genomic_DNA"/>
</dbReference>
<evidence type="ECO:0000313" key="8">
    <source>
        <dbReference type="EMBL" id="VFJ90490.1"/>
    </source>
</evidence>
<name>A0A450U953_9GAMM</name>
<gene>
    <name evidence="7" type="ORF">BECKH772A_GA0070896_100092</name>
    <name evidence="8" type="ORF">BECKH772B_GA0070898_100102</name>
    <name evidence="9" type="ORF">BECKH772C_GA0070978_100082</name>
</gene>
<dbReference type="SUPFAM" id="SSF81273">
    <property type="entry name" value="H-NS histone-like proteins"/>
    <property type="match status" value="1"/>
</dbReference>
<keyword evidence="3" id="KW-0963">Cytoplasm</keyword>
<dbReference type="InterPro" id="IPR027444">
    <property type="entry name" value="H-NS_C_dom"/>
</dbReference>
<dbReference type="GO" id="GO:0003681">
    <property type="term" value="F:bent DNA binding"/>
    <property type="evidence" value="ECO:0007669"/>
    <property type="project" value="TreeGrafter"/>
</dbReference>
<dbReference type="EMBL" id="CAADFG010000009">
    <property type="protein sequence ID" value="VFJ88532.1"/>
    <property type="molecule type" value="Genomic_DNA"/>
</dbReference>
<evidence type="ECO:0000256" key="3">
    <source>
        <dbReference type="ARBA" id="ARBA00022490"/>
    </source>
</evidence>
<reference evidence="7" key="1">
    <citation type="submission" date="2019-02" db="EMBL/GenBank/DDBJ databases">
        <authorList>
            <person name="Gruber-Vodicka R. H."/>
            <person name="Seah K. B. B."/>
        </authorList>
    </citation>
    <scope>NUCLEOTIDE SEQUENCE</scope>
    <source>
        <strain evidence="9">BECK_SA2B12</strain>
        <strain evidence="7">BECK_SA2B15</strain>
        <strain evidence="8">BECK_SA2B20</strain>
    </source>
</reference>
<dbReference type="GO" id="GO:0005829">
    <property type="term" value="C:cytosol"/>
    <property type="evidence" value="ECO:0007669"/>
    <property type="project" value="TreeGrafter"/>
</dbReference>
<feature type="region of interest" description="Disordered" evidence="5">
    <location>
        <begin position="65"/>
        <end position="84"/>
    </location>
</feature>
<dbReference type="InterPro" id="IPR037150">
    <property type="entry name" value="H-NS_C_dom_sf"/>
</dbReference>
<dbReference type="SMART" id="SM00528">
    <property type="entry name" value="HNS"/>
    <property type="match status" value="1"/>
</dbReference>
<dbReference type="AlphaFoldDB" id="A0A450U953"/>
<dbReference type="GO" id="GO:0003680">
    <property type="term" value="F:minor groove of adenine-thymine-rich DNA binding"/>
    <property type="evidence" value="ECO:0007669"/>
    <property type="project" value="TreeGrafter"/>
</dbReference>
<evidence type="ECO:0000256" key="1">
    <source>
        <dbReference type="ARBA" id="ARBA00004453"/>
    </source>
</evidence>